<protein>
    <submittedName>
        <fullName evidence="2">Uncharacterized protein</fullName>
    </submittedName>
</protein>
<organism evidence="2 3">
    <name type="scientific">Candidatus Woesebacteria bacterium GW2011_GWA1_39_12</name>
    <dbReference type="NCBI Taxonomy" id="1618549"/>
    <lineage>
        <taxon>Bacteria</taxon>
        <taxon>Candidatus Woeseibacteriota</taxon>
    </lineage>
</organism>
<reference evidence="2 3" key="1">
    <citation type="journal article" date="2015" name="Nature">
        <title>rRNA introns, odd ribosomes, and small enigmatic genomes across a large radiation of phyla.</title>
        <authorList>
            <person name="Brown C.T."/>
            <person name="Hug L.A."/>
            <person name="Thomas B.C."/>
            <person name="Sharon I."/>
            <person name="Castelle C.J."/>
            <person name="Singh A."/>
            <person name="Wilkins M.J."/>
            <person name="Williams K.H."/>
            <person name="Banfield J.F."/>
        </authorList>
    </citation>
    <scope>NUCLEOTIDE SEQUENCE [LARGE SCALE GENOMIC DNA]</scope>
</reference>
<dbReference type="AlphaFoldDB" id="A0A0G0M4H3"/>
<evidence type="ECO:0000256" key="1">
    <source>
        <dbReference type="SAM" id="Phobius"/>
    </source>
</evidence>
<dbReference type="EMBL" id="LBWA01000004">
    <property type="protein sequence ID" value="KKQ98187.1"/>
    <property type="molecule type" value="Genomic_DNA"/>
</dbReference>
<sequence>MDKNSKGYAQFLLSLILSFVLITGIGYWAYKNGQIRLTPQQRLAPTPTPTLKTTANWKTYRNKKHGFVFKYPQVWVQKQSYGGKGEEWLIIFGIDKGRDNIITSTEPGNVELREFANNQNLSFREAIIDELSNTSPVPFDPEERRQVIINNLNNMEETTIHGHKVLINETSAYIFIEPEVVSLRTLTPSDGVHKILFNQILSTFNFLNQPDVQKNIQWVTYNNSEYGFTFQYPSDMTLEKDTKKEEFYDTIAKLVAADYSINVRAIYNIDIYDNAETQLVAGREISDSGFTYSLTNSIINGLSTTTAVVNNSSKKRIVTIAHPTKNLFIVIAFTGTHQQTDSQILSTFRFLDASQSESKLTGYDSPAAGVCTSTPEEIITVTKGVDNIFSPRCSKALPSQKLKIINNSNTTIKIDISMYKIDIEPGNGYEFPDTLGSFLGTGVHSIGGVEIWIQQ</sequence>
<dbReference type="Proteomes" id="UP000034325">
    <property type="component" value="Unassembled WGS sequence"/>
</dbReference>
<keyword evidence="1" id="KW-0812">Transmembrane</keyword>
<gene>
    <name evidence="2" type="ORF">UT23_C0004G0026</name>
</gene>
<feature type="transmembrane region" description="Helical" evidence="1">
    <location>
        <begin position="12"/>
        <end position="30"/>
    </location>
</feature>
<keyword evidence="1" id="KW-1133">Transmembrane helix</keyword>
<name>A0A0G0M4H3_9BACT</name>
<keyword evidence="1" id="KW-0472">Membrane</keyword>
<evidence type="ECO:0000313" key="2">
    <source>
        <dbReference type="EMBL" id="KKQ98187.1"/>
    </source>
</evidence>
<comment type="caution">
    <text evidence="2">The sequence shown here is derived from an EMBL/GenBank/DDBJ whole genome shotgun (WGS) entry which is preliminary data.</text>
</comment>
<accession>A0A0G0M4H3</accession>
<evidence type="ECO:0000313" key="3">
    <source>
        <dbReference type="Proteomes" id="UP000034325"/>
    </source>
</evidence>
<proteinExistence type="predicted"/>